<dbReference type="GO" id="GO:0016020">
    <property type="term" value="C:membrane"/>
    <property type="evidence" value="ECO:0007669"/>
    <property type="project" value="UniProtKB-ARBA"/>
</dbReference>
<evidence type="ECO:0000256" key="6">
    <source>
        <dbReference type="ARBA" id="ARBA00023010"/>
    </source>
</evidence>
<evidence type="ECO:0000256" key="3">
    <source>
        <dbReference type="ARBA" id="ARBA00022692"/>
    </source>
</evidence>
<evidence type="ECO:0000256" key="5">
    <source>
        <dbReference type="ARBA" id="ARBA00022989"/>
    </source>
</evidence>
<keyword evidence="6" id="KW-0811">Translocation</keyword>
<evidence type="ECO:0000313" key="9">
    <source>
        <dbReference type="EMBL" id="QOV92249.1"/>
    </source>
</evidence>
<feature type="transmembrane region" description="Helical" evidence="8">
    <location>
        <begin position="26"/>
        <end position="44"/>
    </location>
</feature>
<keyword evidence="5 8" id="KW-1133">Transmembrane helix</keyword>
<dbReference type="GO" id="GO:0015031">
    <property type="term" value="P:protein transport"/>
    <property type="evidence" value="ECO:0007669"/>
    <property type="project" value="UniProtKB-KW"/>
</dbReference>
<protein>
    <submittedName>
        <fullName evidence="9">Twin-arginine translocase TatA/TatE family subunit</fullName>
    </submittedName>
</protein>
<evidence type="ECO:0000256" key="4">
    <source>
        <dbReference type="ARBA" id="ARBA00022927"/>
    </source>
</evidence>
<gene>
    <name evidence="9" type="ORF">IPV69_13190</name>
</gene>
<proteinExistence type="predicted"/>
<keyword evidence="7 8" id="KW-0472">Membrane</keyword>
<comment type="subcellular location">
    <subcellularLocation>
        <location evidence="1">Membrane</location>
        <topology evidence="1">Single-pass membrane protein</topology>
    </subcellularLocation>
</comment>
<evidence type="ECO:0000256" key="7">
    <source>
        <dbReference type="ARBA" id="ARBA00023136"/>
    </source>
</evidence>
<dbReference type="RefSeq" id="WP_206295583.1">
    <property type="nucleotide sequence ID" value="NZ_CP063458.1"/>
</dbReference>
<dbReference type="InterPro" id="IPR003369">
    <property type="entry name" value="TatA/B/E"/>
</dbReference>
<dbReference type="Proteomes" id="UP000593765">
    <property type="component" value="Chromosome"/>
</dbReference>
<accession>A0A7M2X3P6</accession>
<name>A0A7M2X3P6_9BACT</name>
<dbReference type="AlphaFoldDB" id="A0A7M2X3P6"/>
<evidence type="ECO:0000256" key="2">
    <source>
        <dbReference type="ARBA" id="ARBA00022448"/>
    </source>
</evidence>
<dbReference type="PANTHER" id="PTHR42982">
    <property type="entry name" value="SEC-INDEPENDENT PROTEIN TRANSLOCASE PROTEIN TATA"/>
    <property type="match status" value="1"/>
</dbReference>
<keyword evidence="10" id="KW-1185">Reference proteome</keyword>
<keyword evidence="2" id="KW-0813">Transport</keyword>
<dbReference type="PANTHER" id="PTHR42982:SF1">
    <property type="entry name" value="SEC-INDEPENDENT PROTEIN TRANSLOCASE PROTEIN TATA"/>
    <property type="match status" value="1"/>
</dbReference>
<dbReference type="Pfam" id="PF02416">
    <property type="entry name" value="TatA_B_E"/>
    <property type="match status" value="1"/>
</dbReference>
<evidence type="ECO:0000256" key="1">
    <source>
        <dbReference type="ARBA" id="ARBA00004167"/>
    </source>
</evidence>
<dbReference type="KEGG" id="hbs:IPV69_13190"/>
<dbReference type="Gene3D" id="1.20.5.3310">
    <property type="match status" value="1"/>
</dbReference>
<organism evidence="9 10">
    <name type="scientific">Humisphaera borealis</name>
    <dbReference type="NCBI Taxonomy" id="2807512"/>
    <lineage>
        <taxon>Bacteria</taxon>
        <taxon>Pseudomonadati</taxon>
        <taxon>Planctomycetota</taxon>
        <taxon>Phycisphaerae</taxon>
        <taxon>Tepidisphaerales</taxon>
        <taxon>Tepidisphaeraceae</taxon>
        <taxon>Humisphaera</taxon>
    </lineage>
</organism>
<sequence length="85" mass="9065">MLFASSPAVLVPSASVYTLAFSLPNGYEWIVIGLIALLIFGKRLPGAARGMGQAFREFKAGMNGLNLSHTDTPDDKAIAVRDTPK</sequence>
<evidence type="ECO:0000256" key="8">
    <source>
        <dbReference type="SAM" id="Phobius"/>
    </source>
</evidence>
<dbReference type="EMBL" id="CP063458">
    <property type="protein sequence ID" value="QOV92249.1"/>
    <property type="molecule type" value="Genomic_DNA"/>
</dbReference>
<keyword evidence="4" id="KW-0653">Protein transport</keyword>
<reference evidence="9 10" key="1">
    <citation type="submission" date="2020-10" db="EMBL/GenBank/DDBJ databases">
        <title>Wide distribution of Phycisphaera-like planctomycetes from WD2101 soil group in peatlands and genome analysis of the first cultivated representative.</title>
        <authorList>
            <person name="Dedysh S.N."/>
            <person name="Beletsky A.V."/>
            <person name="Ivanova A."/>
            <person name="Kulichevskaya I.S."/>
            <person name="Suzina N.E."/>
            <person name="Philippov D.A."/>
            <person name="Rakitin A.L."/>
            <person name="Mardanov A.V."/>
            <person name="Ravin N.V."/>
        </authorList>
    </citation>
    <scope>NUCLEOTIDE SEQUENCE [LARGE SCALE GENOMIC DNA]</scope>
    <source>
        <strain evidence="9 10">M1803</strain>
    </source>
</reference>
<evidence type="ECO:0000313" key="10">
    <source>
        <dbReference type="Proteomes" id="UP000593765"/>
    </source>
</evidence>
<keyword evidence="3 8" id="KW-0812">Transmembrane</keyword>